<comment type="caution">
    <text evidence="1">The sequence shown here is derived from an EMBL/GenBank/DDBJ whole genome shotgun (WGS) entry which is preliminary data.</text>
</comment>
<gene>
    <name evidence="1" type="primary">tssK</name>
    <name evidence="1" type="ORF">NSPZN2_40801</name>
</gene>
<dbReference type="EMBL" id="CAJNBJ010000017">
    <property type="protein sequence ID" value="CAE6782010.1"/>
    <property type="molecule type" value="Genomic_DNA"/>
</dbReference>
<accession>A0ABN7M3U7</accession>
<dbReference type="PANTHER" id="PTHR35566">
    <property type="entry name" value="BLR3599 PROTEIN"/>
    <property type="match status" value="1"/>
</dbReference>
<dbReference type="Proteomes" id="UP000675880">
    <property type="component" value="Unassembled WGS sequence"/>
</dbReference>
<organism evidence="1 2">
    <name type="scientific">Nitrospira defluvii</name>
    <dbReference type="NCBI Taxonomy" id="330214"/>
    <lineage>
        <taxon>Bacteria</taxon>
        <taxon>Pseudomonadati</taxon>
        <taxon>Nitrospirota</taxon>
        <taxon>Nitrospiria</taxon>
        <taxon>Nitrospirales</taxon>
        <taxon>Nitrospiraceae</taxon>
        <taxon>Nitrospira</taxon>
    </lineage>
</organism>
<protein>
    <submittedName>
        <fullName evidence="1">Type VI secretion system baseplate subunit TssK</fullName>
    </submittedName>
</protein>
<reference evidence="1 2" key="1">
    <citation type="submission" date="2021-02" db="EMBL/GenBank/DDBJ databases">
        <authorList>
            <person name="Han P."/>
        </authorList>
    </citation>
    <scope>NUCLEOTIDE SEQUENCE [LARGE SCALE GENOMIC DNA]</scope>
    <source>
        <strain evidence="1">Candidatus Nitrospira sp. ZN2</strain>
    </source>
</reference>
<dbReference type="PANTHER" id="PTHR35566:SF1">
    <property type="entry name" value="TYPE VI SECRETION SYSTEM BASEPLATE COMPONENT TSSK1"/>
    <property type="match status" value="1"/>
</dbReference>
<keyword evidence="2" id="KW-1185">Reference proteome</keyword>
<evidence type="ECO:0000313" key="2">
    <source>
        <dbReference type="Proteomes" id="UP000675880"/>
    </source>
</evidence>
<sequence>MGQPGKVVWHEGMFLAPHHFQQWDQYYGQLLQERLRVVNPFGWGLIAVRLDSDDLANNIVRILALRGVLPDGMVISVAAGEENGSPLEPRPVDHYFPPSLDHLDVFVGIPAERTDGPNCLLDETGGRAPTRYVAVRASVADLNSGEKREILLARANLRILFSGEDAAGFITLKVLELERASGGGLVLRDKYLPPCLTIGASPWLMRLLRSLLELLSAKRKALVAQQLAASLGGMDQARCSRLHILNAHLPVLAHYIQAGHAHPEGLYLLLARLLGELSTVYPMLDPMEVPQYDHFNLYSVFREIDARIRQALKEEETRMESIPLAQRTEFIWEGAVADELLLQSGHLYLVVAGGVTDEQLPKFVKQVRIAAPDEVESIVSNAVEGLVVTHVAAPPPTMAVKAGYRYFRLENQGPRWAAICRARALAVYVPPALKEAKLELIWTR</sequence>
<dbReference type="Pfam" id="PF05936">
    <property type="entry name" value="T6SS_VasE"/>
    <property type="match status" value="1"/>
</dbReference>
<evidence type="ECO:0000313" key="1">
    <source>
        <dbReference type="EMBL" id="CAE6782010.1"/>
    </source>
</evidence>
<proteinExistence type="predicted"/>
<dbReference type="NCBIfam" id="TIGR03353">
    <property type="entry name" value="VI_chp_4"/>
    <property type="match status" value="1"/>
</dbReference>
<name>A0ABN7M3U7_9BACT</name>
<dbReference type="InterPro" id="IPR010263">
    <property type="entry name" value="T6SS_TssK"/>
</dbReference>
<dbReference type="RefSeq" id="WP_213043574.1">
    <property type="nucleotide sequence ID" value="NZ_CAJNBJ010000017.1"/>
</dbReference>